<comment type="caution">
    <text evidence="1">The sequence shown here is derived from an EMBL/GenBank/DDBJ whole genome shotgun (WGS) entry which is preliminary data.</text>
</comment>
<protein>
    <submittedName>
        <fullName evidence="1">Uncharacterized protein</fullName>
    </submittedName>
</protein>
<dbReference type="Proteomes" id="UP000076858">
    <property type="component" value="Unassembled WGS sequence"/>
</dbReference>
<sequence>MTFSAFHLLLLLLAPLIISARPAEPIQSTPRDARQLLAPVHYLPWAQPALVPDHRYGYNPLVTRDNVPLDDIDSRIGFALLLLLLNGLGDDDRLTSNRPLGNRPFFTRPRMEIRPQI</sequence>
<proteinExistence type="predicted"/>
<name>A0A164TYS6_9CRUS</name>
<evidence type="ECO:0000313" key="1">
    <source>
        <dbReference type="EMBL" id="KZS10892.1"/>
    </source>
</evidence>
<dbReference type="EMBL" id="LRGB01001663">
    <property type="protein sequence ID" value="KZS10892.1"/>
    <property type="molecule type" value="Genomic_DNA"/>
</dbReference>
<organism evidence="1 2">
    <name type="scientific">Daphnia magna</name>
    <dbReference type="NCBI Taxonomy" id="35525"/>
    <lineage>
        <taxon>Eukaryota</taxon>
        <taxon>Metazoa</taxon>
        <taxon>Ecdysozoa</taxon>
        <taxon>Arthropoda</taxon>
        <taxon>Crustacea</taxon>
        <taxon>Branchiopoda</taxon>
        <taxon>Diplostraca</taxon>
        <taxon>Cladocera</taxon>
        <taxon>Anomopoda</taxon>
        <taxon>Daphniidae</taxon>
        <taxon>Daphnia</taxon>
    </lineage>
</organism>
<dbReference type="AlphaFoldDB" id="A0A164TYS6"/>
<dbReference type="OrthoDB" id="6367503at2759"/>
<reference evidence="1 2" key="1">
    <citation type="submission" date="2016-03" db="EMBL/GenBank/DDBJ databases">
        <title>EvidentialGene: Evidence-directed Construction of Genes on Genomes.</title>
        <authorList>
            <person name="Gilbert D.G."/>
            <person name="Choi J.-H."/>
            <person name="Mockaitis K."/>
            <person name="Colbourne J."/>
            <person name="Pfrender M."/>
        </authorList>
    </citation>
    <scope>NUCLEOTIDE SEQUENCE [LARGE SCALE GENOMIC DNA]</scope>
    <source>
        <strain evidence="1 2">Xinb3</strain>
        <tissue evidence="1">Complete organism</tissue>
    </source>
</reference>
<gene>
    <name evidence="1" type="ORF">APZ42_024545</name>
</gene>
<keyword evidence="2" id="KW-1185">Reference proteome</keyword>
<evidence type="ECO:0000313" key="2">
    <source>
        <dbReference type="Proteomes" id="UP000076858"/>
    </source>
</evidence>
<accession>A0A164TYS6</accession>